<dbReference type="Proteomes" id="UP001208689">
    <property type="component" value="Chromosome"/>
</dbReference>
<name>A0ABY6HS73_9ARCH</name>
<keyword evidence="1" id="KW-0479">Metal-binding</keyword>
<keyword evidence="1" id="KW-0862">Zinc</keyword>
<organism evidence="3 4">
    <name type="scientific">Candidatus Lokiarchaeum ossiferum</name>
    <dbReference type="NCBI Taxonomy" id="2951803"/>
    <lineage>
        <taxon>Archaea</taxon>
        <taxon>Promethearchaeati</taxon>
        <taxon>Promethearchaeota</taxon>
        <taxon>Promethearchaeia</taxon>
        <taxon>Promethearchaeales</taxon>
        <taxon>Promethearchaeaceae</taxon>
        <taxon>Candidatus Lokiarchaeum</taxon>
    </lineage>
</organism>
<keyword evidence="1" id="KW-0863">Zinc-finger</keyword>
<evidence type="ECO:0000259" key="2">
    <source>
        <dbReference type="PROSITE" id="PS50966"/>
    </source>
</evidence>
<dbReference type="PANTHER" id="PTHR28498">
    <property type="entry name" value="ZINC FINGER SWIM DOMAIN-CONTAINING PROTEIN 7"/>
    <property type="match status" value="1"/>
</dbReference>
<gene>
    <name evidence="3" type="ORF">NEF87_002652</name>
</gene>
<dbReference type="PROSITE" id="PS50966">
    <property type="entry name" value="ZF_SWIM"/>
    <property type="match status" value="1"/>
</dbReference>
<evidence type="ECO:0000313" key="3">
    <source>
        <dbReference type="EMBL" id="UYP46367.1"/>
    </source>
</evidence>
<protein>
    <recommendedName>
        <fullName evidence="2">SWIM-type domain-containing protein</fullName>
    </recommendedName>
</protein>
<dbReference type="InterPro" id="IPR007527">
    <property type="entry name" value="Znf_SWIM"/>
</dbReference>
<reference evidence="3" key="1">
    <citation type="submission" date="2022-09" db="EMBL/GenBank/DDBJ databases">
        <title>Actin cytoskeleton and complex cell architecture in an #Asgard archaeon.</title>
        <authorList>
            <person name="Ponce Toledo R.I."/>
            <person name="Schleper C."/>
            <person name="Rodrigues Oliveira T."/>
            <person name="Wollweber F."/>
            <person name="Xu J."/>
            <person name="Rittmann S."/>
            <person name="Klingl A."/>
            <person name="Pilhofer M."/>
        </authorList>
    </citation>
    <scope>NUCLEOTIDE SEQUENCE</scope>
    <source>
        <strain evidence="3">B-35</strain>
    </source>
</reference>
<dbReference type="EMBL" id="CP104013">
    <property type="protein sequence ID" value="UYP46367.1"/>
    <property type="molecule type" value="Genomic_DNA"/>
</dbReference>
<evidence type="ECO:0000313" key="4">
    <source>
        <dbReference type="Proteomes" id="UP001208689"/>
    </source>
</evidence>
<feature type="domain" description="SWIM-type" evidence="2">
    <location>
        <begin position="65"/>
        <end position="103"/>
    </location>
</feature>
<evidence type="ECO:0000256" key="1">
    <source>
        <dbReference type="PROSITE-ProRule" id="PRU00325"/>
    </source>
</evidence>
<proteinExistence type="predicted"/>
<dbReference type="PANTHER" id="PTHR28498:SF1">
    <property type="entry name" value="ZINC FINGER SWIM DOMAIN-CONTAINING PROTEIN 7"/>
    <property type="match status" value="1"/>
</dbReference>
<keyword evidence="4" id="KW-1185">Reference proteome</keyword>
<accession>A0ABY6HS73</accession>
<sequence>MDIFSRLMKEGKLTASLIKEFEEEYGKLFYKALEFLQKSGPKIKKHTFFPSNLEMWTVQGAKRKYVIYPDIFCQCQSFLLTSIYRKKSFHFCKHLLAHKIALALNQFEIEDLLDSDFFIWSKVLK</sequence>